<dbReference type="PANTHER" id="PTHR35371:SF1">
    <property type="entry name" value="BLR7753 PROTEIN"/>
    <property type="match status" value="1"/>
</dbReference>
<dbReference type="RefSeq" id="WP_206091306.1">
    <property type="nucleotide sequence ID" value="NZ_CP065053.1"/>
</dbReference>
<feature type="transmembrane region" description="Helical" evidence="5">
    <location>
        <begin position="6"/>
        <end position="25"/>
    </location>
</feature>
<accession>A0AA49A9Z0</accession>
<comment type="subcellular location">
    <subcellularLocation>
        <location evidence="1">Membrane</location>
    </subcellularLocation>
</comment>
<evidence type="ECO:0000313" key="7">
    <source>
        <dbReference type="Proteomes" id="UP000662888"/>
    </source>
</evidence>
<feature type="transmembrane region" description="Helical" evidence="5">
    <location>
        <begin position="83"/>
        <end position="104"/>
    </location>
</feature>
<protein>
    <submittedName>
        <fullName evidence="6">MAPEG family protein</fullName>
    </submittedName>
</protein>
<feature type="transmembrane region" description="Helical" evidence="5">
    <location>
        <begin position="60"/>
        <end position="77"/>
    </location>
</feature>
<keyword evidence="3 5" id="KW-1133">Transmembrane helix</keyword>
<keyword evidence="7" id="KW-1185">Reference proteome</keyword>
<gene>
    <name evidence="6" type="ORF">IV454_09680</name>
</gene>
<proteinExistence type="predicted"/>
<evidence type="ECO:0000256" key="4">
    <source>
        <dbReference type="ARBA" id="ARBA00023136"/>
    </source>
</evidence>
<sequence length="131" mass="14123">MTTELMILGWTLVLAVVQIMLTSSFRNKETGMEYNMGPRDGGAPPPRPVTARLQRAQANLFETLPLFAAAVLIAHAGGREGALTLWGAWAYLIARVVYVPLYAAGIPVVRSIVWTASMVGLGMILVAILMP</sequence>
<feature type="transmembrane region" description="Helical" evidence="5">
    <location>
        <begin position="111"/>
        <end position="130"/>
    </location>
</feature>
<evidence type="ECO:0000256" key="5">
    <source>
        <dbReference type="SAM" id="Phobius"/>
    </source>
</evidence>
<keyword evidence="4 5" id="KW-0472">Membrane</keyword>
<dbReference type="SUPFAM" id="SSF161084">
    <property type="entry name" value="MAPEG domain-like"/>
    <property type="match status" value="1"/>
</dbReference>
<organism evidence="6 7">
    <name type="scientific">Massilia antarctica</name>
    <dbReference type="NCBI Taxonomy" id="2765360"/>
    <lineage>
        <taxon>Bacteria</taxon>
        <taxon>Pseudomonadati</taxon>
        <taxon>Pseudomonadota</taxon>
        <taxon>Betaproteobacteria</taxon>
        <taxon>Burkholderiales</taxon>
        <taxon>Oxalobacteraceae</taxon>
        <taxon>Telluria group</taxon>
        <taxon>Massilia</taxon>
    </lineage>
</organism>
<dbReference type="Proteomes" id="UP000662888">
    <property type="component" value="Chromosome"/>
</dbReference>
<reference evidence="6 7" key="1">
    <citation type="submission" date="2020-11" db="EMBL/GenBank/DDBJ databases">
        <authorList>
            <person name="Sun Q."/>
        </authorList>
    </citation>
    <scope>NUCLEOTIDE SEQUENCE [LARGE SCALE GENOMIC DNA]</scope>
    <source>
        <strain evidence="6 7">P8398</strain>
    </source>
</reference>
<evidence type="ECO:0000256" key="3">
    <source>
        <dbReference type="ARBA" id="ARBA00022989"/>
    </source>
</evidence>
<dbReference type="Pfam" id="PF01124">
    <property type="entry name" value="MAPEG"/>
    <property type="match status" value="1"/>
</dbReference>
<keyword evidence="2 5" id="KW-0812">Transmembrane</keyword>
<dbReference type="EMBL" id="CP065053">
    <property type="protein sequence ID" value="QPI51736.1"/>
    <property type="molecule type" value="Genomic_DNA"/>
</dbReference>
<dbReference type="InterPro" id="IPR023352">
    <property type="entry name" value="MAPEG-like_dom_sf"/>
</dbReference>
<dbReference type="PANTHER" id="PTHR35371">
    <property type="entry name" value="INNER MEMBRANE PROTEIN"/>
    <property type="match status" value="1"/>
</dbReference>
<name>A0AA49A9Z0_9BURK</name>
<evidence type="ECO:0000256" key="2">
    <source>
        <dbReference type="ARBA" id="ARBA00022692"/>
    </source>
</evidence>
<evidence type="ECO:0000313" key="6">
    <source>
        <dbReference type="EMBL" id="QPI51736.1"/>
    </source>
</evidence>
<dbReference type="Gene3D" id="1.20.120.550">
    <property type="entry name" value="Membrane associated eicosanoid/glutathione metabolism-like domain"/>
    <property type="match status" value="1"/>
</dbReference>
<dbReference type="InterPro" id="IPR001129">
    <property type="entry name" value="Membr-assoc_MAPEG"/>
</dbReference>
<evidence type="ECO:0000256" key="1">
    <source>
        <dbReference type="ARBA" id="ARBA00004370"/>
    </source>
</evidence>